<name>A0A318J135_BURPY</name>
<accession>A0A318J135</accession>
<comment type="caution">
    <text evidence="1">The sequence shown here is derived from an EMBL/GenBank/DDBJ whole genome shotgun (WGS) entry which is preliminary data.</text>
</comment>
<dbReference type="Proteomes" id="UP000247755">
    <property type="component" value="Unassembled WGS sequence"/>
</dbReference>
<evidence type="ECO:0000313" key="1">
    <source>
        <dbReference type="EMBL" id="PXX41104.1"/>
    </source>
</evidence>
<gene>
    <name evidence="1" type="ORF">NA66_1001714</name>
</gene>
<protein>
    <submittedName>
        <fullName evidence="1">Uncharacterized protein</fullName>
    </submittedName>
</protein>
<proteinExistence type="predicted"/>
<reference evidence="1 2" key="1">
    <citation type="submission" date="2018-05" db="EMBL/GenBank/DDBJ databases">
        <title>Comparative genomics of bacterial root endophytes of switchgrass collected from native prairies over two seasons.</title>
        <authorList>
            <person name="Tang Y."/>
        </authorList>
    </citation>
    <scope>NUCLEOTIDE SEQUENCE [LARGE SCALE GENOMIC DNA]</scope>
    <source>
        <strain evidence="1 2">NFIX32</strain>
    </source>
</reference>
<dbReference type="AlphaFoldDB" id="A0A318J135"/>
<sequence length="214" mass="23793">MSTTTEPSMYERPEKPDWPLNAIPRPWVEKLFRMMLSTYGAKFADLWRGINLDDVKRSWGIELNKLSPEQLKAGMENLMALPKAPNLPEFIGHCRAARAEQAAAAAPKLADEKRADQATVDANLGHIRAASARLMTKEPTAEWAFKLIIRGKSASGKPLPFAVVTCATDAITSSAGKRVGDSCADPELKRQYAEIRQTVVDDYRTRGKPLWDVR</sequence>
<dbReference type="EMBL" id="QJJY01000001">
    <property type="protein sequence ID" value="PXX41104.1"/>
    <property type="molecule type" value="Genomic_DNA"/>
</dbReference>
<organism evidence="1 2">
    <name type="scientific">Burkholderia pyrrocinia</name>
    <name type="common">Pseudomonas pyrrocinia</name>
    <dbReference type="NCBI Taxonomy" id="60550"/>
    <lineage>
        <taxon>Bacteria</taxon>
        <taxon>Pseudomonadati</taxon>
        <taxon>Pseudomonadota</taxon>
        <taxon>Betaproteobacteria</taxon>
        <taxon>Burkholderiales</taxon>
        <taxon>Burkholderiaceae</taxon>
        <taxon>Burkholderia</taxon>
        <taxon>Burkholderia cepacia complex</taxon>
    </lineage>
</organism>
<evidence type="ECO:0000313" key="2">
    <source>
        <dbReference type="Proteomes" id="UP000247755"/>
    </source>
</evidence>
<dbReference type="RefSeq" id="WP_072438861.1">
    <property type="nucleotide sequence ID" value="NZ_QJJY01000001.1"/>
</dbReference>